<dbReference type="AlphaFoldDB" id="A0A347UBT9"/>
<dbReference type="SMART" id="SM00382">
    <property type="entry name" value="AAA"/>
    <property type="match status" value="1"/>
</dbReference>
<dbReference type="InterPro" id="IPR003593">
    <property type="entry name" value="AAA+_ATPase"/>
</dbReference>
<protein>
    <submittedName>
        <fullName evidence="6">AAA family ATPase</fullName>
    </submittedName>
    <submittedName>
        <fullName evidence="5">ATP-binding protein (AAA domain)</fullName>
    </submittedName>
</protein>
<dbReference type="OrthoDB" id="9802352at2"/>
<keyword evidence="2" id="KW-0547">Nucleotide-binding</keyword>
<dbReference type="Proteomes" id="UP000262582">
    <property type="component" value="Chromosome"/>
</dbReference>
<organism evidence="6 8">
    <name type="scientific">Arcobacter ellisii</name>
    <dbReference type="NCBI Taxonomy" id="913109"/>
    <lineage>
        <taxon>Bacteria</taxon>
        <taxon>Pseudomonadati</taxon>
        <taxon>Campylobacterota</taxon>
        <taxon>Epsilonproteobacteria</taxon>
        <taxon>Campylobacterales</taxon>
        <taxon>Arcobacteraceae</taxon>
        <taxon>Arcobacter</taxon>
    </lineage>
</organism>
<dbReference type="PANTHER" id="PTHR23073">
    <property type="entry name" value="26S PROTEASOME REGULATORY SUBUNIT"/>
    <property type="match status" value="1"/>
</dbReference>
<dbReference type="SUPFAM" id="SSF52540">
    <property type="entry name" value="P-loop containing nucleoside triphosphate hydrolases"/>
    <property type="match status" value="1"/>
</dbReference>
<dbReference type="EMBL" id="CP032097">
    <property type="protein sequence ID" value="AXX96317.1"/>
    <property type="molecule type" value="Genomic_DNA"/>
</dbReference>
<dbReference type="Gene3D" id="3.40.50.300">
    <property type="entry name" value="P-loop containing nucleotide triphosphate hydrolases"/>
    <property type="match status" value="1"/>
</dbReference>
<dbReference type="Pfam" id="PF00004">
    <property type="entry name" value="AAA"/>
    <property type="match status" value="1"/>
</dbReference>
<dbReference type="CDD" id="cd19481">
    <property type="entry name" value="RecA-like_protease"/>
    <property type="match status" value="1"/>
</dbReference>
<evidence type="ECO:0000256" key="2">
    <source>
        <dbReference type="ARBA" id="ARBA00022741"/>
    </source>
</evidence>
<dbReference type="EMBL" id="NXIG01000003">
    <property type="protein sequence ID" value="RXI31842.1"/>
    <property type="molecule type" value="Genomic_DNA"/>
</dbReference>
<comment type="similarity">
    <text evidence="1">Belongs to the AAA ATPase family.</text>
</comment>
<evidence type="ECO:0000313" key="6">
    <source>
        <dbReference type="EMBL" id="RXI31842.1"/>
    </source>
</evidence>
<accession>A0A347UBT9</accession>
<feature type="domain" description="AAA+ ATPase" evidence="4">
    <location>
        <begin position="356"/>
        <end position="495"/>
    </location>
</feature>
<dbReference type="RefSeq" id="WP_118918454.1">
    <property type="nucleotide sequence ID" value="NZ_CP032097.1"/>
</dbReference>
<dbReference type="InterPro" id="IPR027417">
    <property type="entry name" value="P-loop_NTPase"/>
</dbReference>
<evidence type="ECO:0000256" key="3">
    <source>
        <dbReference type="ARBA" id="ARBA00022840"/>
    </source>
</evidence>
<sequence length="577" mass="66424">MKEVINFIKAADVEKTNFFAQLKCSVEEAKILQFMSKEYVNGRDTLGVIDILAEFYDIKNYKHLEKLDLIKSLLEFGWLVQVSFDQVKLSEVSKLELINSSVSLSSAYLKMLENGSNDFVLPEIKNYSDHLEYLQDQFFRIDLAQQLNVVRKNFDVNSPSSNRLKSKLILLENRIKERIKVTSNSIMLEDFFKDNGLNEQEQTLFLALLKEEYSGGDGSLRDMNSLIELISSDDYEKIKYRSLLEESSTLVSKSLIDYDEVLTPFGGINRNFYIPDEVLYKISHPTKKSASVGKIKLDTVIKEQDMFELISTNKSLDDVILNEKTKETLDALLKQVDKNVINRLKHWGIKDKKKGIEAKIIFYGVAGTGKTLTALALAKSLKKEVISFDCSKILSMYIGESEKNVRNIFDKYYELRTQTKSEPVLLLNEADQFLSSRAQGGMSSSDKMHNQMQNIFLEQIERFDGILIATTNLLENLDKAFSRRFNYKIEFVKPNKAQRIELWKKLLPSNLPIEKDFNIEELAKYELTGGQIELVIKNTAYKIAISDEPLFRLEDFKEQITKEQKGQFDSETKVGFF</sequence>
<evidence type="ECO:0000256" key="1">
    <source>
        <dbReference type="ARBA" id="ARBA00006914"/>
    </source>
</evidence>
<keyword evidence="7" id="KW-1185">Reference proteome</keyword>
<gene>
    <name evidence="5" type="ORF">AELL_2713</name>
    <name evidence="6" type="ORF">CP962_03410</name>
</gene>
<reference evidence="5 7" key="2">
    <citation type="submission" date="2018-08" db="EMBL/GenBank/DDBJ databases">
        <title>Complete genome of the Arcobacter ellisii type strain LMG 26155.</title>
        <authorList>
            <person name="Miller W.G."/>
            <person name="Yee E."/>
            <person name="Bono J.L."/>
        </authorList>
    </citation>
    <scope>NUCLEOTIDE SEQUENCE [LARGE SCALE GENOMIC DNA]</scope>
    <source>
        <strain evidence="5 7">LMG 26155</strain>
    </source>
</reference>
<dbReference type="KEGG" id="aell:AELL_2713"/>
<dbReference type="GO" id="GO:0005524">
    <property type="term" value="F:ATP binding"/>
    <property type="evidence" value="ECO:0007669"/>
    <property type="project" value="UniProtKB-KW"/>
</dbReference>
<evidence type="ECO:0000313" key="5">
    <source>
        <dbReference type="EMBL" id="AXX96317.1"/>
    </source>
</evidence>
<name>A0A347UBT9_9BACT</name>
<evidence type="ECO:0000313" key="8">
    <source>
        <dbReference type="Proteomes" id="UP000290588"/>
    </source>
</evidence>
<evidence type="ECO:0000313" key="7">
    <source>
        <dbReference type="Proteomes" id="UP000262582"/>
    </source>
</evidence>
<dbReference type="Proteomes" id="UP000290588">
    <property type="component" value="Unassembled WGS sequence"/>
</dbReference>
<evidence type="ECO:0000259" key="4">
    <source>
        <dbReference type="SMART" id="SM00382"/>
    </source>
</evidence>
<reference evidence="6 8" key="1">
    <citation type="submission" date="2017-09" db="EMBL/GenBank/DDBJ databases">
        <title>Genomics of the genus Arcobacter.</title>
        <authorList>
            <person name="Perez-Cataluna A."/>
            <person name="Figueras M.J."/>
            <person name="Salas-Masso N."/>
        </authorList>
    </citation>
    <scope>NUCLEOTIDE SEQUENCE [LARGE SCALE GENOMIC DNA]</scope>
    <source>
        <strain evidence="6 8">CECT 7837</strain>
    </source>
</reference>
<proteinExistence type="inferred from homology"/>
<dbReference type="InterPro" id="IPR050221">
    <property type="entry name" value="26S_Proteasome_ATPase"/>
</dbReference>
<dbReference type="InterPro" id="IPR003959">
    <property type="entry name" value="ATPase_AAA_core"/>
</dbReference>
<dbReference type="GO" id="GO:0016887">
    <property type="term" value="F:ATP hydrolysis activity"/>
    <property type="evidence" value="ECO:0007669"/>
    <property type="project" value="InterPro"/>
</dbReference>
<keyword evidence="3 5" id="KW-0067">ATP-binding</keyword>